<comment type="caution">
    <text evidence="3">The sequence shown here is derived from an EMBL/GenBank/DDBJ whole genome shotgun (WGS) entry which is preliminary data.</text>
</comment>
<organism evidence="3 4">
    <name type="scientific">Shewanella surugensis</name>
    <dbReference type="NCBI Taxonomy" id="212020"/>
    <lineage>
        <taxon>Bacteria</taxon>
        <taxon>Pseudomonadati</taxon>
        <taxon>Pseudomonadota</taxon>
        <taxon>Gammaproteobacteria</taxon>
        <taxon>Alteromonadales</taxon>
        <taxon>Shewanellaceae</taxon>
        <taxon>Shewanella</taxon>
    </lineage>
</organism>
<evidence type="ECO:0000259" key="2">
    <source>
        <dbReference type="Pfam" id="PF14467"/>
    </source>
</evidence>
<keyword evidence="4" id="KW-1185">Reference proteome</keyword>
<dbReference type="InterPro" id="IPR025218">
    <property type="entry name" value="DUF4426"/>
</dbReference>
<evidence type="ECO:0000313" key="3">
    <source>
        <dbReference type="EMBL" id="MCL1126539.1"/>
    </source>
</evidence>
<dbReference type="RefSeq" id="WP_248941935.1">
    <property type="nucleotide sequence ID" value="NZ_JAKIKS010000093.1"/>
</dbReference>
<feature type="chain" id="PRO_5046586549" evidence="1">
    <location>
        <begin position="27"/>
        <end position="149"/>
    </location>
</feature>
<proteinExistence type="predicted"/>
<keyword evidence="1" id="KW-0732">Signal</keyword>
<dbReference type="EMBL" id="JAKIKS010000093">
    <property type="protein sequence ID" value="MCL1126539.1"/>
    <property type="molecule type" value="Genomic_DNA"/>
</dbReference>
<evidence type="ECO:0000313" key="4">
    <source>
        <dbReference type="Proteomes" id="UP001203423"/>
    </source>
</evidence>
<dbReference type="Gene3D" id="2.60.40.3340">
    <property type="entry name" value="Domain of unknown function DUF4426"/>
    <property type="match status" value="1"/>
</dbReference>
<accession>A0ABT0LFS6</accession>
<protein>
    <submittedName>
        <fullName evidence="3">DUF4426 domain-containing protein</fullName>
    </submittedName>
</protein>
<feature type="signal peptide" evidence="1">
    <location>
        <begin position="1"/>
        <end position="26"/>
    </location>
</feature>
<sequence length="149" mass="17098">MLLSRLSNTFKSLFIVSLFFSPLVSAEQKLTVGNYDIHYIALDSTFLSPSIAKAYDLKRSRYIGIINISVLDNSDPKHTAVPVELSGVANNLLDKRRPLKFKEIKEGDAIYYIAEIPYRDDQEINFNINVKYGSKLNTQLKFKHKFYVD</sequence>
<feature type="domain" description="DUF4426" evidence="2">
    <location>
        <begin position="31"/>
        <end position="149"/>
    </location>
</feature>
<gene>
    <name evidence="3" type="ORF">L2764_19125</name>
</gene>
<dbReference type="Pfam" id="PF14467">
    <property type="entry name" value="DUF4426"/>
    <property type="match status" value="1"/>
</dbReference>
<reference evidence="3 4" key="1">
    <citation type="submission" date="2022-01" db="EMBL/GenBank/DDBJ databases">
        <title>Whole genome-based taxonomy of the Shewanellaceae.</title>
        <authorList>
            <person name="Martin-Rodriguez A.J."/>
        </authorList>
    </citation>
    <scope>NUCLEOTIDE SEQUENCE [LARGE SCALE GENOMIC DNA]</scope>
    <source>
        <strain evidence="3 4">DSM 17177</strain>
    </source>
</reference>
<dbReference type="Proteomes" id="UP001203423">
    <property type="component" value="Unassembled WGS sequence"/>
</dbReference>
<name>A0ABT0LFS6_9GAMM</name>
<evidence type="ECO:0000256" key="1">
    <source>
        <dbReference type="SAM" id="SignalP"/>
    </source>
</evidence>